<dbReference type="Gene3D" id="3.40.30.10">
    <property type="entry name" value="Glutaredoxin"/>
    <property type="match status" value="1"/>
</dbReference>
<gene>
    <name evidence="3" type="ORF">SAMN05192553_103339</name>
</gene>
<dbReference type="GO" id="GO:0016491">
    <property type="term" value="F:oxidoreductase activity"/>
    <property type="evidence" value="ECO:0007669"/>
    <property type="project" value="InterPro"/>
</dbReference>
<dbReference type="STRING" id="1416801.SAMN05192553_103339"/>
<dbReference type="PROSITE" id="PS51352">
    <property type="entry name" value="THIOREDOXIN_2"/>
    <property type="match status" value="1"/>
</dbReference>
<dbReference type="Proteomes" id="UP000199403">
    <property type="component" value="Unassembled WGS sequence"/>
</dbReference>
<dbReference type="PANTHER" id="PTHR43640">
    <property type="entry name" value="OS07G0260300 PROTEIN"/>
    <property type="match status" value="1"/>
</dbReference>
<dbReference type="InterPro" id="IPR000866">
    <property type="entry name" value="AhpC/TSA"/>
</dbReference>
<feature type="signal peptide" evidence="1">
    <location>
        <begin position="1"/>
        <end position="23"/>
    </location>
</feature>
<sequence length="208" mass="23201">MKNTKKFIGIFQALLLLATVSLAQNNGYEVGDEAMDFHLQTVSGSQVSLEGLEGNRGAIVIFSCNTCPYVQAYEDRMIELHQTYASKGYPLIAINSNDEKISPGDSFEAMKTRAAEKKFPFAYAYDKSQEVIRAYGATRTPQVYLLEKESDRYIVRYIGAIDNNYQDATSVSEFYLADALDALLSGARVPRETTKAIGCSIKWSRNSR</sequence>
<reference evidence="4" key="1">
    <citation type="submission" date="2016-10" db="EMBL/GenBank/DDBJ databases">
        <authorList>
            <person name="Varghese N."/>
            <person name="Submissions S."/>
        </authorList>
    </citation>
    <scope>NUCLEOTIDE SEQUENCE [LARGE SCALE GENOMIC DNA]</scope>
    <source>
        <strain evidence="4">IBRC-M 10761</strain>
    </source>
</reference>
<dbReference type="InterPro" id="IPR036249">
    <property type="entry name" value="Thioredoxin-like_sf"/>
</dbReference>
<evidence type="ECO:0000313" key="3">
    <source>
        <dbReference type="EMBL" id="SEJ34021.1"/>
    </source>
</evidence>
<dbReference type="CDD" id="cd02969">
    <property type="entry name" value="PRX_like1"/>
    <property type="match status" value="1"/>
</dbReference>
<name>A0A1H6XY99_9BACT</name>
<keyword evidence="1" id="KW-0732">Signal</keyword>
<dbReference type="Pfam" id="PF00578">
    <property type="entry name" value="AhpC-TSA"/>
    <property type="match status" value="1"/>
</dbReference>
<dbReference type="RefSeq" id="WP_092173713.1">
    <property type="nucleotide sequence ID" value="NZ_FNZH01000003.1"/>
</dbReference>
<protein>
    <submittedName>
        <fullName evidence="3">AhpC/TSA family protein</fullName>
    </submittedName>
</protein>
<dbReference type="SUPFAM" id="SSF52833">
    <property type="entry name" value="Thioredoxin-like"/>
    <property type="match status" value="1"/>
</dbReference>
<dbReference type="InterPro" id="IPR047262">
    <property type="entry name" value="PRX-like1"/>
</dbReference>
<organism evidence="3 4">
    <name type="scientific">Cyclobacterium xiamenense</name>
    <dbReference type="NCBI Taxonomy" id="1297121"/>
    <lineage>
        <taxon>Bacteria</taxon>
        <taxon>Pseudomonadati</taxon>
        <taxon>Bacteroidota</taxon>
        <taxon>Cytophagia</taxon>
        <taxon>Cytophagales</taxon>
        <taxon>Cyclobacteriaceae</taxon>
        <taxon>Cyclobacterium</taxon>
    </lineage>
</organism>
<proteinExistence type="predicted"/>
<feature type="domain" description="Thioredoxin" evidence="2">
    <location>
        <begin position="28"/>
        <end position="185"/>
    </location>
</feature>
<evidence type="ECO:0000313" key="4">
    <source>
        <dbReference type="Proteomes" id="UP000199403"/>
    </source>
</evidence>
<dbReference type="GO" id="GO:0016209">
    <property type="term" value="F:antioxidant activity"/>
    <property type="evidence" value="ECO:0007669"/>
    <property type="project" value="InterPro"/>
</dbReference>
<dbReference type="EMBL" id="FNZH01000003">
    <property type="protein sequence ID" value="SEJ34021.1"/>
    <property type="molecule type" value="Genomic_DNA"/>
</dbReference>
<dbReference type="OrthoDB" id="9809746at2"/>
<keyword evidence="4" id="KW-1185">Reference proteome</keyword>
<accession>A0A1H6XY99</accession>
<evidence type="ECO:0000259" key="2">
    <source>
        <dbReference type="PROSITE" id="PS51352"/>
    </source>
</evidence>
<feature type="chain" id="PRO_5011445574" evidence="1">
    <location>
        <begin position="24"/>
        <end position="208"/>
    </location>
</feature>
<dbReference type="AlphaFoldDB" id="A0A1H6XY99"/>
<dbReference type="PANTHER" id="PTHR43640:SF1">
    <property type="entry name" value="THIOREDOXIN-DEPENDENT PEROXIREDOXIN"/>
    <property type="match status" value="1"/>
</dbReference>
<evidence type="ECO:0000256" key="1">
    <source>
        <dbReference type="SAM" id="SignalP"/>
    </source>
</evidence>
<dbReference type="InterPro" id="IPR013766">
    <property type="entry name" value="Thioredoxin_domain"/>
</dbReference>